<dbReference type="InterPro" id="IPR034804">
    <property type="entry name" value="SQR/QFR_C/D"/>
</dbReference>
<feature type="transmembrane region" description="Helical" evidence="1">
    <location>
        <begin position="21"/>
        <end position="42"/>
    </location>
</feature>
<dbReference type="Gene3D" id="1.20.1300.10">
    <property type="entry name" value="Fumarate reductase/succinate dehydrogenase, transmembrane subunit"/>
    <property type="match status" value="1"/>
</dbReference>
<sequence>MVTWLQTFVRSSVGKKACMAISGLLLVGFLVAHLAGNLTLFLPDDGAAFDAYAQKLHDLGPLLYVAEVGLLALFVVHIAFAAWTTIGNRKARTSRYAVQPDHGERTVASSTMPITGLIVLLFLIVHLIHFRLDERFEQGPFDLVEGTLAGPIAALIYIVGVLALTLHLTHAIGSALQTLGVNHPRWSPLLRRAGVGLALILGLGFLSIPIYALIAWGGSN</sequence>
<gene>
    <name evidence="2" type="ORF">Pla133_26350</name>
</gene>
<evidence type="ECO:0000313" key="2">
    <source>
        <dbReference type="EMBL" id="QDU67547.1"/>
    </source>
</evidence>
<reference evidence="2 3" key="1">
    <citation type="submission" date="2019-02" db="EMBL/GenBank/DDBJ databases">
        <title>Deep-cultivation of Planctomycetes and their phenomic and genomic characterization uncovers novel biology.</title>
        <authorList>
            <person name="Wiegand S."/>
            <person name="Jogler M."/>
            <person name="Boedeker C."/>
            <person name="Pinto D."/>
            <person name="Vollmers J."/>
            <person name="Rivas-Marin E."/>
            <person name="Kohn T."/>
            <person name="Peeters S.H."/>
            <person name="Heuer A."/>
            <person name="Rast P."/>
            <person name="Oberbeckmann S."/>
            <person name="Bunk B."/>
            <person name="Jeske O."/>
            <person name="Meyerdierks A."/>
            <person name="Storesund J.E."/>
            <person name="Kallscheuer N."/>
            <person name="Luecker S."/>
            <person name="Lage O.M."/>
            <person name="Pohl T."/>
            <person name="Merkel B.J."/>
            <person name="Hornburger P."/>
            <person name="Mueller R.-W."/>
            <person name="Bruemmer F."/>
            <person name="Labrenz M."/>
            <person name="Spormann A.M."/>
            <person name="Op den Camp H."/>
            <person name="Overmann J."/>
            <person name="Amann R."/>
            <person name="Jetten M.S.M."/>
            <person name="Mascher T."/>
            <person name="Medema M.H."/>
            <person name="Devos D.P."/>
            <person name="Kaster A.-K."/>
            <person name="Ovreas L."/>
            <person name="Rohde M."/>
            <person name="Galperin M.Y."/>
            <person name="Jogler C."/>
        </authorList>
    </citation>
    <scope>NUCLEOTIDE SEQUENCE [LARGE SCALE GENOMIC DNA]</scope>
    <source>
        <strain evidence="2 3">Pla133</strain>
    </source>
</reference>
<feature type="transmembrane region" description="Helical" evidence="1">
    <location>
        <begin position="193"/>
        <end position="214"/>
    </location>
</feature>
<dbReference type="InterPro" id="IPR011138">
    <property type="entry name" value="Cytochrome_b-558"/>
</dbReference>
<keyword evidence="1" id="KW-0472">Membrane</keyword>
<feature type="transmembrane region" description="Helical" evidence="1">
    <location>
        <begin position="148"/>
        <end position="172"/>
    </location>
</feature>
<feature type="transmembrane region" description="Helical" evidence="1">
    <location>
        <begin position="107"/>
        <end position="128"/>
    </location>
</feature>
<dbReference type="AlphaFoldDB" id="A0A518BKP4"/>
<keyword evidence="3" id="KW-1185">Reference proteome</keyword>
<dbReference type="CDD" id="cd03498">
    <property type="entry name" value="SQR_TypeB_2_TM"/>
    <property type="match status" value="1"/>
</dbReference>
<organism evidence="2 3">
    <name type="scientific">Engelhardtia mirabilis</name>
    <dbReference type="NCBI Taxonomy" id="2528011"/>
    <lineage>
        <taxon>Bacteria</taxon>
        <taxon>Pseudomonadati</taxon>
        <taxon>Planctomycetota</taxon>
        <taxon>Planctomycetia</taxon>
        <taxon>Planctomycetia incertae sedis</taxon>
        <taxon>Engelhardtia</taxon>
    </lineage>
</organism>
<evidence type="ECO:0000313" key="3">
    <source>
        <dbReference type="Proteomes" id="UP000316921"/>
    </source>
</evidence>
<dbReference type="KEGG" id="pbap:Pla133_26350"/>
<dbReference type="GO" id="GO:0016020">
    <property type="term" value="C:membrane"/>
    <property type="evidence" value="ECO:0007669"/>
    <property type="project" value="InterPro"/>
</dbReference>
<name>A0A518BKP4_9BACT</name>
<feature type="transmembrane region" description="Helical" evidence="1">
    <location>
        <begin position="62"/>
        <end position="86"/>
    </location>
</feature>
<evidence type="ECO:0000256" key="1">
    <source>
        <dbReference type="SAM" id="Phobius"/>
    </source>
</evidence>
<keyword evidence="1" id="KW-1133">Transmembrane helix</keyword>
<dbReference type="EMBL" id="CP036287">
    <property type="protein sequence ID" value="QDU67547.1"/>
    <property type="molecule type" value="Genomic_DNA"/>
</dbReference>
<dbReference type="SUPFAM" id="SSF81343">
    <property type="entry name" value="Fumarate reductase respiratory complex transmembrane subunits"/>
    <property type="match status" value="1"/>
</dbReference>
<protein>
    <submittedName>
        <fullName evidence="2">Succinate dehydrogenase/Fumarate reductase transmembrane subunit</fullName>
    </submittedName>
</protein>
<accession>A0A518BKP4</accession>
<keyword evidence="1 2" id="KW-0812">Transmembrane</keyword>
<dbReference type="NCBIfam" id="TIGR02046">
    <property type="entry name" value="sdhC_b558_fam"/>
    <property type="match status" value="1"/>
</dbReference>
<dbReference type="RefSeq" id="WP_145065816.1">
    <property type="nucleotide sequence ID" value="NZ_CP036287.1"/>
</dbReference>
<dbReference type="Proteomes" id="UP000316921">
    <property type="component" value="Chromosome"/>
</dbReference>
<proteinExistence type="predicted"/>